<gene>
    <name evidence="3" type="ORF">DEA37_0014230</name>
</gene>
<evidence type="ECO:0000256" key="1">
    <source>
        <dbReference type="SAM" id="Phobius"/>
    </source>
</evidence>
<reference evidence="3 4" key="1">
    <citation type="journal article" date="2019" name="Gigascience">
        <title>Whole-genome sequence of the oriental lung fluke Paragonimus westermani.</title>
        <authorList>
            <person name="Oey H."/>
            <person name="Zakrzewski M."/>
            <person name="Narain K."/>
            <person name="Devi K.R."/>
            <person name="Agatsuma T."/>
            <person name="Nawaratna S."/>
            <person name="Gobert G.N."/>
            <person name="Jones M.K."/>
            <person name="Ragan M.A."/>
            <person name="McManus D.P."/>
            <person name="Krause L."/>
        </authorList>
    </citation>
    <scope>NUCLEOTIDE SEQUENCE [LARGE SCALE GENOMIC DNA]</scope>
    <source>
        <strain evidence="3 4">IND2009</strain>
    </source>
</reference>
<keyword evidence="1" id="KW-1133">Transmembrane helix</keyword>
<dbReference type="Pfam" id="PF04991">
    <property type="entry name" value="LicD"/>
    <property type="match status" value="1"/>
</dbReference>
<dbReference type="Proteomes" id="UP000324629">
    <property type="component" value="Unassembled WGS sequence"/>
</dbReference>
<dbReference type="GO" id="GO:0009100">
    <property type="term" value="P:glycoprotein metabolic process"/>
    <property type="evidence" value="ECO:0007669"/>
    <property type="project" value="UniProtKB-ARBA"/>
</dbReference>
<dbReference type="InterPro" id="IPR052942">
    <property type="entry name" value="LPS_cholinephosphotransferase"/>
</dbReference>
<sequence length="359" mass="42263">MCRTARLLNLNRYYLGLIKLIPTYRLKRIIGHFRITHYVLLFLLVCGVVHTRPFSLCSWYIDSRNYFKPVMSQSDEQYFLHLLRVFQKAAETNNVTYLMISGSAIGARRHHGMIPWDDDIDILVNHEHRETLDQALSQLTPQFELHKRVFPFIFQQQWNWKFCFATKGRTYLLNAFRWPYLDIFFYADNSTHLLSVEKVEVLAKVDVFPLKRVPFGPIISGSFNIDKLLWIPSPCRIRFESAANICKSRSFSHIMEFPIFSFFQRTVSCSLLKNDYPFAYIVQEKTADPHYRNFDRKGLSVEFQELRLGQRTFYRLGLEQPLCDGHPKGSPGRFQLTRVVNGNASIVHEFFASGFKLFW</sequence>
<dbReference type="AlphaFoldDB" id="A0A5J4N4G4"/>
<dbReference type="PANTHER" id="PTHR43404">
    <property type="entry name" value="LIPOPOLYSACCHARIDE CHOLINEPHOSPHOTRANSFERASE LICD"/>
    <property type="match status" value="1"/>
</dbReference>
<name>A0A5J4N4G4_9TREM</name>
<keyword evidence="1" id="KW-0472">Membrane</keyword>
<protein>
    <recommendedName>
        <fullName evidence="2">LicD/FKTN/FKRP nucleotidyltransferase domain-containing protein</fullName>
    </recommendedName>
</protein>
<proteinExistence type="predicted"/>
<accession>A0A5J4N4G4</accession>
<organism evidence="3 4">
    <name type="scientific">Paragonimus westermani</name>
    <dbReference type="NCBI Taxonomy" id="34504"/>
    <lineage>
        <taxon>Eukaryota</taxon>
        <taxon>Metazoa</taxon>
        <taxon>Spiralia</taxon>
        <taxon>Lophotrochozoa</taxon>
        <taxon>Platyhelminthes</taxon>
        <taxon>Trematoda</taxon>
        <taxon>Digenea</taxon>
        <taxon>Plagiorchiida</taxon>
        <taxon>Troglotremata</taxon>
        <taxon>Troglotrematidae</taxon>
        <taxon>Paragonimus</taxon>
    </lineage>
</organism>
<evidence type="ECO:0000313" key="3">
    <source>
        <dbReference type="EMBL" id="KAA3670384.1"/>
    </source>
</evidence>
<evidence type="ECO:0000259" key="2">
    <source>
        <dbReference type="Pfam" id="PF04991"/>
    </source>
</evidence>
<keyword evidence="4" id="KW-1185">Reference proteome</keyword>
<dbReference type="InterPro" id="IPR007074">
    <property type="entry name" value="LicD/FKTN/FKRP_NTP_transf"/>
</dbReference>
<feature type="transmembrane region" description="Helical" evidence="1">
    <location>
        <begin position="35"/>
        <end position="61"/>
    </location>
</feature>
<comment type="caution">
    <text evidence="3">The sequence shown here is derived from an EMBL/GenBank/DDBJ whole genome shotgun (WGS) entry which is preliminary data.</text>
</comment>
<evidence type="ECO:0000313" key="4">
    <source>
        <dbReference type="Proteomes" id="UP000324629"/>
    </source>
</evidence>
<dbReference type="PANTHER" id="PTHR43404:SF1">
    <property type="entry name" value="MNN4P"/>
    <property type="match status" value="1"/>
</dbReference>
<keyword evidence="1" id="KW-0812">Transmembrane</keyword>
<dbReference type="EMBL" id="QNGE01011008">
    <property type="protein sequence ID" value="KAA3670384.1"/>
    <property type="molecule type" value="Genomic_DNA"/>
</dbReference>
<feature type="domain" description="LicD/FKTN/FKRP nucleotidyltransferase" evidence="2">
    <location>
        <begin position="91"/>
        <end position="214"/>
    </location>
</feature>